<dbReference type="SUPFAM" id="SSF48537">
    <property type="entry name" value="Phospholipase C/P1 nuclease"/>
    <property type="match status" value="1"/>
</dbReference>
<dbReference type="GO" id="GO:0016788">
    <property type="term" value="F:hydrolase activity, acting on ester bonds"/>
    <property type="evidence" value="ECO:0007669"/>
    <property type="project" value="InterPro"/>
</dbReference>
<dbReference type="CDD" id="cd10981">
    <property type="entry name" value="ZnPC_S1P1"/>
    <property type="match status" value="1"/>
</dbReference>
<organism evidence="2 3">
    <name type="scientific">Candidatus Opimibacter skivensis</name>
    <dbReference type="NCBI Taxonomy" id="2982028"/>
    <lineage>
        <taxon>Bacteria</taxon>
        <taxon>Pseudomonadati</taxon>
        <taxon>Bacteroidota</taxon>
        <taxon>Saprospiria</taxon>
        <taxon>Saprospirales</taxon>
        <taxon>Saprospiraceae</taxon>
        <taxon>Candidatus Opimibacter</taxon>
    </lineage>
</organism>
<sequence>MIQTWLYIVLTLTASEWGFFGHKLINRVAVYTLPTEMIGWYKPYIDYLSDHAVDPDKRRYATKHEAVRHFIDLDRWGDTNFDHIPRYWDQILALNMVAYSVNKNDTTYLLKAIPHEMWSDSVADYHNRIELVRNHYLRQYYADEAAIPCDSLQMIFPDLKCNGNTTVYLHDVFSEHGIVPYHLQVMQRRLTNAFKNNDLESLLRTSAELGHYVADACVPLHTTANYNGQLTNQVGIHGFWESRIPELFAIDEFDMVVGTATYIDNPVNYFWNLVLTSHKEVDKVLSLEKQLSETYPSDKQYCMEDRLNANVRTQCADYARAYNLAMDKMVEDRFRVAVKAVGDAWYTAWVDAGQPTPPPYRAINKRNAADEELDKAVQKGKELGREHE</sequence>
<dbReference type="InterPro" id="IPR008947">
    <property type="entry name" value="PLipase_C/P1_nuclease_dom_sf"/>
</dbReference>
<reference evidence="2 3" key="1">
    <citation type="submission" date="2020-10" db="EMBL/GenBank/DDBJ databases">
        <title>Connecting structure to function with the recovery of over 1000 high-quality activated sludge metagenome-assembled genomes encoding full-length rRNA genes using long-read sequencing.</title>
        <authorList>
            <person name="Singleton C.M."/>
            <person name="Petriglieri F."/>
            <person name="Kristensen J.M."/>
            <person name="Kirkegaard R.H."/>
            <person name="Michaelsen T.Y."/>
            <person name="Andersen M.H."/>
            <person name="Karst S.M."/>
            <person name="Dueholm M.S."/>
            <person name="Nielsen P.H."/>
            <person name="Albertsen M."/>
        </authorList>
    </citation>
    <scope>NUCLEOTIDE SEQUENCE [LARGE SCALE GENOMIC DNA]</scope>
    <source>
        <strain evidence="2">Ribe_18-Q3-R11-54_MAXAC.273</strain>
    </source>
</reference>
<feature type="region of interest" description="Disordered" evidence="1">
    <location>
        <begin position="366"/>
        <end position="388"/>
    </location>
</feature>
<accession>A0A9D7SSL2</accession>
<evidence type="ECO:0000313" key="2">
    <source>
        <dbReference type="EMBL" id="MBK9981248.1"/>
    </source>
</evidence>
<dbReference type="Proteomes" id="UP000808337">
    <property type="component" value="Unassembled WGS sequence"/>
</dbReference>
<dbReference type="AlphaFoldDB" id="A0A9D7SSL2"/>
<dbReference type="Gene3D" id="1.10.575.10">
    <property type="entry name" value="P1 Nuclease"/>
    <property type="match status" value="1"/>
</dbReference>
<evidence type="ECO:0008006" key="4">
    <source>
        <dbReference type="Google" id="ProtNLM"/>
    </source>
</evidence>
<protein>
    <recommendedName>
        <fullName evidence="4">S1/P1 Nuclease</fullName>
    </recommendedName>
</protein>
<evidence type="ECO:0000313" key="3">
    <source>
        <dbReference type="Proteomes" id="UP000808337"/>
    </source>
</evidence>
<gene>
    <name evidence="2" type="ORF">IPP15_02285</name>
</gene>
<feature type="compositionally biased region" description="Basic and acidic residues" evidence="1">
    <location>
        <begin position="374"/>
        <end position="388"/>
    </location>
</feature>
<name>A0A9D7SSL2_9BACT</name>
<proteinExistence type="predicted"/>
<dbReference type="EMBL" id="JADKGY010000001">
    <property type="protein sequence ID" value="MBK9981248.1"/>
    <property type="molecule type" value="Genomic_DNA"/>
</dbReference>
<comment type="caution">
    <text evidence="2">The sequence shown here is derived from an EMBL/GenBank/DDBJ whole genome shotgun (WGS) entry which is preliminary data.</text>
</comment>
<evidence type="ECO:0000256" key="1">
    <source>
        <dbReference type="SAM" id="MobiDB-lite"/>
    </source>
</evidence>